<evidence type="ECO:0000256" key="1">
    <source>
        <dbReference type="SAM" id="MobiDB-lite"/>
    </source>
</evidence>
<protein>
    <submittedName>
        <fullName evidence="2">Uncharacterized protein</fullName>
    </submittedName>
</protein>
<accession>A0ABQ7UU37</accession>
<organism evidence="2 3">
    <name type="scientific">Solanum tuberosum</name>
    <name type="common">Potato</name>
    <dbReference type="NCBI Taxonomy" id="4113"/>
    <lineage>
        <taxon>Eukaryota</taxon>
        <taxon>Viridiplantae</taxon>
        <taxon>Streptophyta</taxon>
        <taxon>Embryophyta</taxon>
        <taxon>Tracheophyta</taxon>
        <taxon>Spermatophyta</taxon>
        <taxon>Magnoliopsida</taxon>
        <taxon>eudicotyledons</taxon>
        <taxon>Gunneridae</taxon>
        <taxon>Pentapetalae</taxon>
        <taxon>asterids</taxon>
        <taxon>lamiids</taxon>
        <taxon>Solanales</taxon>
        <taxon>Solanaceae</taxon>
        <taxon>Solanoideae</taxon>
        <taxon>Solaneae</taxon>
        <taxon>Solanum</taxon>
    </lineage>
</organism>
<evidence type="ECO:0000313" key="3">
    <source>
        <dbReference type="Proteomes" id="UP000826656"/>
    </source>
</evidence>
<sequence>MDLHNRTNSKVVPISSHIAPSRDLIYLNPGPSIQHVDLEVSKYDMSPEDHNLIKHGLPDNGGIRHERSILDNDLINFVQEASQLYILDKDDNQDSNLLIEETLSGNEEFYDVVEQQSNSDVVEEQSNSSLDEYHESSIAHIDLTEECGTILDVDEPPQLTKCQQRNRRRSKCHRQARKARMAKLR</sequence>
<name>A0ABQ7UU37_SOLTU</name>
<dbReference type="Proteomes" id="UP000826656">
    <property type="component" value="Unassembled WGS sequence"/>
</dbReference>
<feature type="compositionally biased region" description="Basic residues" evidence="1">
    <location>
        <begin position="164"/>
        <end position="185"/>
    </location>
</feature>
<proteinExistence type="predicted"/>
<dbReference type="EMBL" id="JAIVGD010000018">
    <property type="protein sequence ID" value="KAH0754719.1"/>
    <property type="molecule type" value="Genomic_DNA"/>
</dbReference>
<reference evidence="2 3" key="1">
    <citation type="journal article" date="2021" name="bioRxiv">
        <title>Chromosome-scale and haplotype-resolved genome assembly of a tetraploid potato cultivar.</title>
        <authorList>
            <person name="Sun H."/>
            <person name="Jiao W.-B."/>
            <person name="Krause K."/>
            <person name="Campoy J.A."/>
            <person name="Goel M."/>
            <person name="Folz-Donahue K."/>
            <person name="Kukat C."/>
            <person name="Huettel B."/>
            <person name="Schneeberger K."/>
        </authorList>
    </citation>
    <scope>NUCLEOTIDE SEQUENCE [LARGE SCALE GENOMIC DNA]</scope>
    <source>
        <strain evidence="2">SolTubOtavaFocal</strain>
        <tissue evidence="2">Leaves</tissue>
    </source>
</reference>
<feature type="region of interest" description="Disordered" evidence="1">
    <location>
        <begin position="162"/>
        <end position="185"/>
    </location>
</feature>
<keyword evidence="3" id="KW-1185">Reference proteome</keyword>
<gene>
    <name evidence="2" type="ORF">KY290_024989</name>
</gene>
<comment type="caution">
    <text evidence="2">The sequence shown here is derived from an EMBL/GenBank/DDBJ whole genome shotgun (WGS) entry which is preliminary data.</text>
</comment>
<evidence type="ECO:0000313" key="2">
    <source>
        <dbReference type="EMBL" id="KAH0754719.1"/>
    </source>
</evidence>